<evidence type="ECO:0008006" key="3">
    <source>
        <dbReference type="Google" id="ProtNLM"/>
    </source>
</evidence>
<dbReference type="RefSeq" id="WP_128565519.1">
    <property type="nucleotide sequence ID" value="NZ_BPQH01000003.1"/>
</dbReference>
<organism evidence="1 2">
    <name type="scientific">Methylobacterium crusticola</name>
    <dbReference type="NCBI Taxonomy" id="1697972"/>
    <lineage>
        <taxon>Bacteria</taxon>
        <taxon>Pseudomonadati</taxon>
        <taxon>Pseudomonadota</taxon>
        <taxon>Alphaproteobacteria</taxon>
        <taxon>Hyphomicrobiales</taxon>
        <taxon>Methylobacteriaceae</taxon>
        <taxon>Methylobacterium</taxon>
    </lineage>
</organism>
<reference evidence="1" key="1">
    <citation type="journal article" date="2021" name="Front. Microbiol.">
        <title>Comprehensive Comparative Genomics and Phenotyping of Methylobacterium Species.</title>
        <authorList>
            <person name="Alessa O."/>
            <person name="Ogura Y."/>
            <person name="Fujitani Y."/>
            <person name="Takami H."/>
            <person name="Hayashi T."/>
            <person name="Sahin N."/>
            <person name="Tani A."/>
        </authorList>
    </citation>
    <scope>NUCLEOTIDE SEQUENCE</scope>
    <source>
        <strain evidence="1">KCTC 52305</strain>
    </source>
</reference>
<dbReference type="EMBL" id="BPQH01000003">
    <property type="protein sequence ID" value="GJD48639.1"/>
    <property type="molecule type" value="Genomic_DNA"/>
</dbReference>
<evidence type="ECO:0000313" key="1">
    <source>
        <dbReference type="EMBL" id="GJD48639.1"/>
    </source>
</evidence>
<name>A0ABQ4QUM2_9HYPH</name>
<accession>A0ABQ4QUM2</accession>
<protein>
    <recommendedName>
        <fullName evidence="3">DUF4403 family protein</fullName>
    </recommendedName>
</protein>
<keyword evidence="2" id="KW-1185">Reference proteome</keyword>
<reference evidence="1" key="2">
    <citation type="submission" date="2021-08" db="EMBL/GenBank/DDBJ databases">
        <authorList>
            <person name="Tani A."/>
            <person name="Ola A."/>
            <person name="Ogura Y."/>
            <person name="Katsura K."/>
            <person name="Hayashi T."/>
        </authorList>
    </citation>
    <scope>NUCLEOTIDE SEQUENCE</scope>
    <source>
        <strain evidence="1">KCTC 52305</strain>
    </source>
</reference>
<dbReference type="Proteomes" id="UP001055167">
    <property type="component" value="Unassembled WGS sequence"/>
</dbReference>
<comment type="caution">
    <text evidence="1">The sequence shown here is derived from an EMBL/GenBank/DDBJ whole genome shotgun (WGS) entry which is preliminary data.</text>
</comment>
<sequence length="269" mass="28203">MDWEARIQAYLNANKGSLRFATIDQIVEQVKLYVLGNRAVMSDADVRKAVARWAIFNPVWLLPEPPGGAPSTAPAPRPLGRDQASGLVDDVKKVVGRVADGVTLVQGSGSLNLKVTGATAKLQTAAGAAALTIGWTGTLGLKAESGPFHFSGELSKDKWELAVTFPDDDAVPNLSTLPKVFAEGEKAVRTIAAATATFSDISDAKRIGALVKPHVAALEEAVGAVSGIPTPQKKSGKSFGFKLGSPDPLPGEQGVPRGVQGSLTFTYWF</sequence>
<evidence type="ECO:0000313" key="2">
    <source>
        <dbReference type="Proteomes" id="UP001055167"/>
    </source>
</evidence>
<gene>
    <name evidence="1" type="ORF">OPKNFCMD_1362</name>
</gene>
<proteinExistence type="predicted"/>